<feature type="region of interest" description="Disordered" evidence="1">
    <location>
        <begin position="1"/>
        <end position="73"/>
    </location>
</feature>
<accession>A0A3R7LA10</accession>
<dbReference type="RefSeq" id="XP_029230366.1">
    <property type="nucleotide sequence ID" value="XM_029369538.1"/>
</dbReference>
<dbReference type="GO" id="GO:0005524">
    <property type="term" value="F:ATP binding"/>
    <property type="evidence" value="ECO:0007669"/>
    <property type="project" value="InterPro"/>
</dbReference>
<evidence type="ECO:0000256" key="2">
    <source>
        <dbReference type="SAM" id="Phobius"/>
    </source>
</evidence>
<keyword evidence="4" id="KW-0808">Transferase</keyword>
<feature type="domain" description="Protein kinase" evidence="3">
    <location>
        <begin position="115"/>
        <end position="407"/>
    </location>
</feature>
<gene>
    <name evidence="4" type="ORF">Tco025E_02613</name>
</gene>
<name>A0A3R7LA10_9TRYP</name>
<dbReference type="GeneID" id="40316224"/>
<proteinExistence type="predicted"/>
<feature type="compositionally biased region" description="Low complexity" evidence="1">
    <location>
        <begin position="49"/>
        <end position="60"/>
    </location>
</feature>
<dbReference type="EC" id="2.7.-.-" evidence="4"/>
<evidence type="ECO:0000313" key="5">
    <source>
        <dbReference type="Proteomes" id="UP000284403"/>
    </source>
</evidence>
<dbReference type="SUPFAM" id="SSF56112">
    <property type="entry name" value="Protein kinase-like (PK-like)"/>
    <property type="match status" value="1"/>
</dbReference>
<dbReference type="OrthoDB" id="1668230at2759"/>
<keyword evidence="2" id="KW-1133">Transmembrane helix</keyword>
<keyword evidence="2" id="KW-0472">Membrane</keyword>
<protein>
    <submittedName>
        <fullName evidence="4">Transferase</fullName>
        <ecNumber evidence="4">2.7.-.-</ecNumber>
    </submittedName>
</protein>
<comment type="caution">
    <text evidence="4">The sequence shown here is derived from an EMBL/GenBank/DDBJ whole genome shotgun (WGS) entry which is preliminary data.</text>
</comment>
<dbReference type="InterPro" id="IPR011009">
    <property type="entry name" value="Kinase-like_dom_sf"/>
</dbReference>
<reference evidence="4 5" key="1">
    <citation type="journal article" date="2018" name="BMC Genomics">
        <title>Genomic comparison of Trypanosoma conorhini and Trypanosoma rangeli to Trypanosoma cruzi strains of high and low virulence.</title>
        <authorList>
            <person name="Bradwell K.R."/>
            <person name="Koparde V.N."/>
            <person name="Matveyev A.V."/>
            <person name="Serrano M.G."/>
            <person name="Alves J.M."/>
            <person name="Parikh H."/>
            <person name="Huang B."/>
            <person name="Lee V."/>
            <person name="Espinosa-Alvarez O."/>
            <person name="Ortiz P.A."/>
            <person name="Costa-Martins A.G."/>
            <person name="Teixeira M.M."/>
            <person name="Buck G.A."/>
        </authorList>
    </citation>
    <scope>NUCLEOTIDE SEQUENCE [LARGE SCALE GENOMIC DNA]</scope>
    <source>
        <strain evidence="4 5">025E</strain>
    </source>
</reference>
<dbReference type="PROSITE" id="PS50011">
    <property type="entry name" value="PROTEIN_KINASE_DOM"/>
    <property type="match status" value="1"/>
</dbReference>
<dbReference type="Pfam" id="PF00069">
    <property type="entry name" value="Pkinase"/>
    <property type="match status" value="1"/>
</dbReference>
<feature type="transmembrane region" description="Helical" evidence="2">
    <location>
        <begin position="470"/>
        <end position="488"/>
    </location>
</feature>
<organism evidence="4 5">
    <name type="scientific">Trypanosoma conorhini</name>
    <dbReference type="NCBI Taxonomy" id="83891"/>
    <lineage>
        <taxon>Eukaryota</taxon>
        <taxon>Discoba</taxon>
        <taxon>Euglenozoa</taxon>
        <taxon>Kinetoplastea</taxon>
        <taxon>Metakinetoplastina</taxon>
        <taxon>Trypanosomatida</taxon>
        <taxon>Trypanosomatidae</taxon>
        <taxon>Trypanosoma</taxon>
    </lineage>
</organism>
<evidence type="ECO:0000256" key="1">
    <source>
        <dbReference type="SAM" id="MobiDB-lite"/>
    </source>
</evidence>
<dbReference type="Proteomes" id="UP000284403">
    <property type="component" value="Unassembled WGS sequence"/>
</dbReference>
<dbReference type="Gene3D" id="1.10.510.10">
    <property type="entry name" value="Transferase(Phosphotransferase) domain 1"/>
    <property type="match status" value="1"/>
</dbReference>
<feature type="compositionally biased region" description="Low complexity" evidence="1">
    <location>
        <begin position="522"/>
        <end position="533"/>
    </location>
</feature>
<dbReference type="InterPro" id="IPR000719">
    <property type="entry name" value="Prot_kinase_dom"/>
</dbReference>
<dbReference type="EMBL" id="MKKU01000105">
    <property type="protein sequence ID" value="RNF24113.1"/>
    <property type="molecule type" value="Genomic_DNA"/>
</dbReference>
<dbReference type="AlphaFoldDB" id="A0A3R7LA10"/>
<dbReference type="SMART" id="SM00220">
    <property type="entry name" value="S_TKc"/>
    <property type="match status" value="1"/>
</dbReference>
<sequence length="547" mass="60157">MSNTSCSEDEDAEMSPPLLPETATPPHSSLWPTLLRSGEETPLGDIDDSSGGSSSSSSSGILGANEQLPRRKKVEVEVNAKQGLVHGRMPPSETPGRRKALLSTVAVNFWREMRYKALLPLNWGTRSEFSVMLARDAVDGRLVTTRRYCCRCETAASPVESLENGGSVNASFIPFTAAWKRRMQSLLNLCHTNVNPVTDMLMDAERQELLLVHPYVDGMQPLACVFQHHPCLIHRDLTPSLLMCIVRNVVDGLLFLHHHGVVHGAISPWTILLGVEGLALLTGFGVSELCPCPRGDNPSGGRMRPFYLAPEARHPVSHWRRATVAADAFAVGALTFALTWEKQDGAYAALRQAMTGVMHSDPQQRMTLHELSLLLGELASQGTLTETVSQNLGGRLVAAPVAEDPAPSSREEERASPSSPRAASVVGILRRDTSPLLHLETGLDKWRSSITTTRAMTHKQRRRHRRSFRVLFRWRVVAAAVLFCTVLVRGGRERRRALAARLLSSARKVPLRNMRRMNCGGSPSASASVSSTTRPRRPVTLERHRSS</sequence>
<keyword evidence="2" id="KW-0812">Transmembrane</keyword>
<dbReference type="GO" id="GO:0004672">
    <property type="term" value="F:protein kinase activity"/>
    <property type="evidence" value="ECO:0007669"/>
    <property type="project" value="InterPro"/>
</dbReference>
<keyword evidence="5" id="KW-1185">Reference proteome</keyword>
<feature type="region of interest" description="Disordered" evidence="1">
    <location>
        <begin position="400"/>
        <end position="423"/>
    </location>
</feature>
<evidence type="ECO:0000313" key="4">
    <source>
        <dbReference type="EMBL" id="RNF24113.1"/>
    </source>
</evidence>
<feature type="region of interest" description="Disordered" evidence="1">
    <location>
        <begin position="515"/>
        <end position="547"/>
    </location>
</feature>
<evidence type="ECO:0000259" key="3">
    <source>
        <dbReference type="PROSITE" id="PS50011"/>
    </source>
</evidence>